<keyword evidence="2" id="KW-1185">Reference proteome</keyword>
<dbReference type="Proteomes" id="UP001303046">
    <property type="component" value="Unassembled WGS sequence"/>
</dbReference>
<sequence>MDCLISSLLTANNLANDKEEGSVRPSKQRRIAGVVFDQEISVCFKEAAEGIPQKGCSTAENVPRNDITKEQLHDFKTPTFATLLLIPFWEHLKCSYNLQK</sequence>
<reference evidence="1 2" key="1">
    <citation type="submission" date="2023-08" db="EMBL/GenBank/DDBJ databases">
        <title>A Necator americanus chromosomal reference genome.</title>
        <authorList>
            <person name="Ilik V."/>
            <person name="Petrzelkova K.J."/>
            <person name="Pardy F."/>
            <person name="Fuh T."/>
            <person name="Niatou-Singa F.S."/>
            <person name="Gouil Q."/>
            <person name="Baker L."/>
            <person name="Ritchie M.E."/>
            <person name="Jex A.R."/>
            <person name="Gazzola D."/>
            <person name="Li H."/>
            <person name="Toshio Fujiwara R."/>
            <person name="Zhan B."/>
            <person name="Aroian R.V."/>
            <person name="Pafco B."/>
            <person name="Schwarz E.M."/>
        </authorList>
    </citation>
    <scope>NUCLEOTIDE SEQUENCE [LARGE SCALE GENOMIC DNA]</scope>
    <source>
        <strain evidence="1 2">Aroian</strain>
        <tissue evidence="1">Whole animal</tissue>
    </source>
</reference>
<name>A0ABR1ETB1_NECAM</name>
<comment type="caution">
    <text evidence="1">The sequence shown here is derived from an EMBL/GenBank/DDBJ whole genome shotgun (WGS) entry which is preliminary data.</text>
</comment>
<accession>A0ABR1ETB1</accession>
<proteinExistence type="predicted"/>
<gene>
    <name evidence="1" type="primary">Necator_chrX.g25827</name>
    <name evidence="1" type="ORF">RB195_025661</name>
</gene>
<protein>
    <submittedName>
        <fullName evidence="1">Uncharacterized protein</fullName>
    </submittedName>
</protein>
<evidence type="ECO:0000313" key="1">
    <source>
        <dbReference type="EMBL" id="KAK6765877.1"/>
    </source>
</evidence>
<evidence type="ECO:0000313" key="2">
    <source>
        <dbReference type="Proteomes" id="UP001303046"/>
    </source>
</evidence>
<organism evidence="1 2">
    <name type="scientific">Necator americanus</name>
    <name type="common">Human hookworm</name>
    <dbReference type="NCBI Taxonomy" id="51031"/>
    <lineage>
        <taxon>Eukaryota</taxon>
        <taxon>Metazoa</taxon>
        <taxon>Ecdysozoa</taxon>
        <taxon>Nematoda</taxon>
        <taxon>Chromadorea</taxon>
        <taxon>Rhabditida</taxon>
        <taxon>Rhabditina</taxon>
        <taxon>Rhabditomorpha</taxon>
        <taxon>Strongyloidea</taxon>
        <taxon>Ancylostomatidae</taxon>
        <taxon>Bunostominae</taxon>
        <taxon>Necator</taxon>
    </lineage>
</organism>
<dbReference type="EMBL" id="JAVFWL010000006">
    <property type="protein sequence ID" value="KAK6765877.1"/>
    <property type="molecule type" value="Genomic_DNA"/>
</dbReference>